<dbReference type="GO" id="GO:0016998">
    <property type="term" value="P:cell wall macromolecule catabolic process"/>
    <property type="evidence" value="ECO:0007669"/>
    <property type="project" value="InterPro"/>
</dbReference>
<evidence type="ECO:0000313" key="5">
    <source>
        <dbReference type="EMBL" id="MVO07684.1"/>
    </source>
</evidence>
<dbReference type="InterPro" id="IPR017853">
    <property type="entry name" value="GH"/>
</dbReference>
<accession>A0A6I4IDK7</accession>
<keyword evidence="3" id="KW-0326">Glycosidase</keyword>
<keyword evidence="6" id="KW-1185">Reference proteome</keyword>
<evidence type="ECO:0000256" key="4">
    <source>
        <dbReference type="SAM" id="Phobius"/>
    </source>
</evidence>
<comment type="caution">
    <text evidence="5">The sequence shown here is derived from an EMBL/GenBank/DDBJ whole genome shotgun (WGS) entry which is preliminary data.</text>
</comment>
<name>A0A6I4IDK7_9FLAO</name>
<dbReference type="CDD" id="cd06524">
    <property type="entry name" value="GH25_YegX-like"/>
    <property type="match status" value="1"/>
</dbReference>
<dbReference type="InterPro" id="IPR018077">
    <property type="entry name" value="Glyco_hydro_fam25_subgr"/>
</dbReference>
<keyword evidence="2 5" id="KW-0378">Hydrolase</keyword>
<protein>
    <submittedName>
        <fullName evidence="5">Glycoside hydrolase family 25 protein</fullName>
    </submittedName>
</protein>
<comment type="similarity">
    <text evidence="1">Belongs to the glycosyl hydrolase 25 family.</text>
</comment>
<evidence type="ECO:0000256" key="1">
    <source>
        <dbReference type="ARBA" id="ARBA00010646"/>
    </source>
</evidence>
<evidence type="ECO:0000256" key="3">
    <source>
        <dbReference type="ARBA" id="ARBA00023295"/>
    </source>
</evidence>
<dbReference type="Gene3D" id="3.20.20.80">
    <property type="entry name" value="Glycosidases"/>
    <property type="match status" value="1"/>
</dbReference>
<sequence length="285" mass="33265">MPSSNKRPATRKKTAKKNNFTLAKSIGYVLFFCAIIIVSLGIYQFKDGVLYYLGFKTNSLDGLTKEERAIADIRIYEVLSEHKDFIFGMDVSEYQGNIDWEKAQKVEDTFSLSFAFIRATAGKDKVDSKFAYNWKEAKKNNFVRGAYHYYRPNENSILQANNFIQTVQLSSGDFPPVLDIEKLPKTQSLDSLKLGLKRWLTKVEAHYKMKPIIYSGESYYNDFLKKEFSDYPFWIANYNIWKKKPEKEWFMWQFTEKAKVEGIKGMIDLNVFNGDFVKFIESTKP</sequence>
<reference evidence="6" key="1">
    <citation type="submission" date="2019-05" db="EMBL/GenBank/DDBJ databases">
        <title>Flavobacterium profundi sp. nov., isolated from a deep-sea seamount.</title>
        <authorList>
            <person name="Zhang D.-C."/>
        </authorList>
    </citation>
    <scope>NUCLEOTIDE SEQUENCE [LARGE SCALE GENOMIC DNA]</scope>
    <source>
        <strain evidence="6">TP390</strain>
    </source>
</reference>
<dbReference type="EMBL" id="WQLW01000001">
    <property type="protein sequence ID" value="MVO07684.1"/>
    <property type="molecule type" value="Genomic_DNA"/>
</dbReference>
<dbReference type="PROSITE" id="PS51904">
    <property type="entry name" value="GLYCOSYL_HYDROL_F25_2"/>
    <property type="match status" value="1"/>
</dbReference>
<organism evidence="5 6">
    <name type="scientific">Flavobacterium profundi</name>
    <dbReference type="NCBI Taxonomy" id="1774945"/>
    <lineage>
        <taxon>Bacteria</taxon>
        <taxon>Pseudomonadati</taxon>
        <taxon>Bacteroidota</taxon>
        <taxon>Flavobacteriia</taxon>
        <taxon>Flavobacteriales</taxon>
        <taxon>Flavobacteriaceae</taxon>
        <taxon>Flavobacterium</taxon>
    </lineage>
</organism>
<keyword evidence="4" id="KW-0812">Transmembrane</keyword>
<evidence type="ECO:0000313" key="6">
    <source>
        <dbReference type="Proteomes" id="UP000431264"/>
    </source>
</evidence>
<dbReference type="PANTHER" id="PTHR34135">
    <property type="entry name" value="LYSOZYME"/>
    <property type="match status" value="1"/>
</dbReference>
<dbReference type="GO" id="GO:0016052">
    <property type="term" value="P:carbohydrate catabolic process"/>
    <property type="evidence" value="ECO:0007669"/>
    <property type="project" value="TreeGrafter"/>
</dbReference>
<evidence type="ECO:0000256" key="2">
    <source>
        <dbReference type="ARBA" id="ARBA00022801"/>
    </source>
</evidence>
<dbReference type="GO" id="GO:0009253">
    <property type="term" value="P:peptidoglycan catabolic process"/>
    <property type="evidence" value="ECO:0007669"/>
    <property type="project" value="InterPro"/>
</dbReference>
<gene>
    <name evidence="5" type="ORF">GOQ30_00735</name>
</gene>
<proteinExistence type="inferred from homology"/>
<dbReference type="InterPro" id="IPR002053">
    <property type="entry name" value="Glyco_hydro_25"/>
</dbReference>
<dbReference type="SMART" id="SM00641">
    <property type="entry name" value="Glyco_25"/>
    <property type="match status" value="1"/>
</dbReference>
<keyword evidence="4" id="KW-0472">Membrane</keyword>
<dbReference type="SUPFAM" id="SSF51445">
    <property type="entry name" value="(Trans)glycosidases"/>
    <property type="match status" value="1"/>
</dbReference>
<dbReference type="Proteomes" id="UP000431264">
    <property type="component" value="Unassembled WGS sequence"/>
</dbReference>
<dbReference type="Pfam" id="PF01183">
    <property type="entry name" value="Glyco_hydro_25"/>
    <property type="match status" value="1"/>
</dbReference>
<dbReference type="GO" id="GO:0003796">
    <property type="term" value="F:lysozyme activity"/>
    <property type="evidence" value="ECO:0007669"/>
    <property type="project" value="InterPro"/>
</dbReference>
<dbReference type="PANTHER" id="PTHR34135:SF2">
    <property type="entry name" value="LYSOZYME"/>
    <property type="match status" value="1"/>
</dbReference>
<feature type="transmembrane region" description="Helical" evidence="4">
    <location>
        <begin position="21"/>
        <end position="43"/>
    </location>
</feature>
<dbReference type="AlphaFoldDB" id="A0A6I4IDK7"/>
<keyword evidence="4" id="KW-1133">Transmembrane helix</keyword>